<keyword evidence="3" id="KW-1185">Reference proteome</keyword>
<accession>A0ABU2HAV7</accession>
<comment type="caution">
    <text evidence="2">The sequence shown here is derived from an EMBL/GenBank/DDBJ whole genome shotgun (WGS) entry which is preliminary data.</text>
</comment>
<dbReference type="PANTHER" id="PTHR43689:SF8">
    <property type="entry name" value="ALPHA_BETA-HYDROLASES SUPERFAMILY PROTEIN"/>
    <property type="match status" value="1"/>
</dbReference>
<keyword evidence="2" id="KW-0378">Hydrolase</keyword>
<dbReference type="EMBL" id="JAVLVT010000011">
    <property type="protein sequence ID" value="MDS1272456.1"/>
    <property type="molecule type" value="Genomic_DNA"/>
</dbReference>
<gene>
    <name evidence="2" type="ORF">RIF23_19390</name>
</gene>
<name>A0ABU2HAV7_9ACTN</name>
<dbReference type="SUPFAM" id="SSF53474">
    <property type="entry name" value="alpha/beta-Hydrolases"/>
    <property type="match status" value="1"/>
</dbReference>
<evidence type="ECO:0000313" key="2">
    <source>
        <dbReference type="EMBL" id="MDS1272456.1"/>
    </source>
</evidence>
<dbReference type="Proteomes" id="UP001250214">
    <property type="component" value="Unassembled WGS sequence"/>
</dbReference>
<evidence type="ECO:0000259" key="1">
    <source>
        <dbReference type="Pfam" id="PF12697"/>
    </source>
</evidence>
<dbReference type="InterPro" id="IPR000073">
    <property type="entry name" value="AB_hydrolase_1"/>
</dbReference>
<proteinExistence type="predicted"/>
<dbReference type="RefSeq" id="WP_310914040.1">
    <property type="nucleotide sequence ID" value="NZ_JAVLVT010000011.1"/>
</dbReference>
<dbReference type="GO" id="GO:0016787">
    <property type="term" value="F:hydrolase activity"/>
    <property type="evidence" value="ECO:0007669"/>
    <property type="project" value="UniProtKB-KW"/>
</dbReference>
<protein>
    <submittedName>
        <fullName evidence="2">Alpha/beta hydrolase</fullName>
    </submittedName>
</protein>
<dbReference type="PANTHER" id="PTHR43689">
    <property type="entry name" value="HYDROLASE"/>
    <property type="match status" value="1"/>
</dbReference>
<feature type="domain" description="AB hydrolase-1" evidence="1">
    <location>
        <begin position="42"/>
        <end position="277"/>
    </location>
</feature>
<evidence type="ECO:0000313" key="3">
    <source>
        <dbReference type="Proteomes" id="UP001250214"/>
    </source>
</evidence>
<sequence>MTRGTATTTDYTIRTDDGADLAVTDLPPLRSTTPVSNEPFPVVLVHGWAASRRVWGVVADRLVRSGHRVVCYDQREHGLSSGGREPISLQRLAADVAIVLDRTVGTDPAVLVAHSGGGFAALTHVCTVPEQANTRLGGLVLAATAAHGQDTPEREVRMMGSALFTRALARPGLGRRFLRRTMGKRVDPTVLDVNRQMFVATTPRVRAACFGSTMGMDLRPRLSSVRVPAVVLSGSVDRIVPSKLGWTVAQNLPDARFLELPDTGHMLPLEAPHQIVDSVTGLTARRESETTAP</sequence>
<organism evidence="2 3">
    <name type="scientific">Lipingzhangella rawalii</name>
    <dbReference type="NCBI Taxonomy" id="2055835"/>
    <lineage>
        <taxon>Bacteria</taxon>
        <taxon>Bacillati</taxon>
        <taxon>Actinomycetota</taxon>
        <taxon>Actinomycetes</taxon>
        <taxon>Streptosporangiales</taxon>
        <taxon>Nocardiopsidaceae</taxon>
        <taxon>Lipingzhangella</taxon>
    </lineage>
</organism>
<dbReference type="Pfam" id="PF12697">
    <property type="entry name" value="Abhydrolase_6"/>
    <property type="match status" value="1"/>
</dbReference>
<dbReference type="InterPro" id="IPR029058">
    <property type="entry name" value="AB_hydrolase_fold"/>
</dbReference>
<reference evidence="3" key="1">
    <citation type="submission" date="2023-07" db="EMBL/GenBank/DDBJ databases">
        <title>Novel species in the genus Lipingzhangella isolated from Sambhar Salt Lake.</title>
        <authorList>
            <person name="Jiya N."/>
            <person name="Kajale S."/>
            <person name="Sharma A."/>
        </authorList>
    </citation>
    <scope>NUCLEOTIDE SEQUENCE [LARGE SCALE GENOMIC DNA]</scope>
    <source>
        <strain evidence="3">LS1_29</strain>
    </source>
</reference>
<dbReference type="Gene3D" id="3.40.50.1820">
    <property type="entry name" value="alpha/beta hydrolase"/>
    <property type="match status" value="1"/>
</dbReference>